<accession>A0A9D1X981</accession>
<proteinExistence type="inferred from homology"/>
<evidence type="ECO:0000256" key="2">
    <source>
        <dbReference type="ARBA" id="ARBA00022801"/>
    </source>
</evidence>
<dbReference type="InterPro" id="IPR032506">
    <property type="entry name" value="SGSH_C"/>
</dbReference>
<evidence type="ECO:0000259" key="3">
    <source>
        <dbReference type="Pfam" id="PF16347"/>
    </source>
</evidence>
<comment type="similarity">
    <text evidence="1">Belongs to the sulfatase family.</text>
</comment>
<dbReference type="InterPro" id="IPR024607">
    <property type="entry name" value="Sulfatase_CS"/>
</dbReference>
<comment type="caution">
    <text evidence="4">The sequence shown here is derived from an EMBL/GenBank/DDBJ whole genome shotgun (WGS) entry which is preliminary data.</text>
</comment>
<dbReference type="SUPFAM" id="SSF53649">
    <property type="entry name" value="Alkaline phosphatase-like"/>
    <property type="match status" value="1"/>
</dbReference>
<dbReference type="Gene3D" id="3.40.720.10">
    <property type="entry name" value="Alkaline Phosphatase, subunit A"/>
    <property type="match status" value="2"/>
</dbReference>
<organism evidence="4 5">
    <name type="scientific">Candidatus Parabacteroides intestinipullorum</name>
    <dbReference type="NCBI Taxonomy" id="2838723"/>
    <lineage>
        <taxon>Bacteria</taxon>
        <taxon>Pseudomonadati</taxon>
        <taxon>Bacteroidota</taxon>
        <taxon>Bacteroidia</taxon>
        <taxon>Bacteroidales</taxon>
        <taxon>Tannerellaceae</taxon>
        <taxon>Parabacteroides</taxon>
    </lineage>
</organism>
<name>A0A9D1X981_9BACT</name>
<evidence type="ECO:0000313" key="4">
    <source>
        <dbReference type="EMBL" id="HIX75287.1"/>
    </source>
</evidence>
<keyword evidence="2" id="KW-0378">Hydrolase</keyword>
<reference evidence="4" key="1">
    <citation type="journal article" date="2021" name="PeerJ">
        <title>Extensive microbial diversity within the chicken gut microbiome revealed by metagenomics and culture.</title>
        <authorList>
            <person name="Gilroy R."/>
            <person name="Ravi A."/>
            <person name="Getino M."/>
            <person name="Pursley I."/>
            <person name="Horton D.L."/>
            <person name="Alikhan N.F."/>
            <person name="Baker D."/>
            <person name="Gharbi K."/>
            <person name="Hall N."/>
            <person name="Watson M."/>
            <person name="Adriaenssens E.M."/>
            <person name="Foster-Nyarko E."/>
            <person name="Jarju S."/>
            <person name="Secka A."/>
            <person name="Antonio M."/>
            <person name="Oren A."/>
            <person name="Chaudhuri R.R."/>
            <person name="La Ragione R."/>
            <person name="Hildebrand F."/>
            <person name="Pallen M.J."/>
        </authorList>
    </citation>
    <scope>NUCLEOTIDE SEQUENCE</scope>
    <source>
        <strain evidence="4">ChiGjej6B6-14162</strain>
    </source>
</reference>
<gene>
    <name evidence="4" type="ORF">H9977_09690</name>
</gene>
<dbReference type="CDD" id="cd16031">
    <property type="entry name" value="G6S_like"/>
    <property type="match status" value="1"/>
</dbReference>
<dbReference type="AlphaFoldDB" id="A0A9D1X981"/>
<dbReference type="EMBL" id="DXEL01000067">
    <property type="protein sequence ID" value="HIX75287.1"/>
    <property type="molecule type" value="Genomic_DNA"/>
</dbReference>
<dbReference type="Proteomes" id="UP000886740">
    <property type="component" value="Unassembled WGS sequence"/>
</dbReference>
<dbReference type="PROSITE" id="PS00149">
    <property type="entry name" value="SULFATASE_2"/>
    <property type="match status" value="1"/>
</dbReference>
<dbReference type="Pfam" id="PF16347">
    <property type="entry name" value="SGSH_C"/>
    <property type="match status" value="1"/>
</dbReference>
<protein>
    <submittedName>
        <fullName evidence="4">Sulfatase</fullName>
    </submittedName>
</protein>
<evidence type="ECO:0000313" key="5">
    <source>
        <dbReference type="Proteomes" id="UP000886740"/>
    </source>
</evidence>
<dbReference type="PROSITE" id="PS00523">
    <property type="entry name" value="SULFATASE_1"/>
    <property type="match status" value="1"/>
</dbReference>
<dbReference type="InterPro" id="IPR017850">
    <property type="entry name" value="Alkaline_phosphatase_core_sf"/>
</dbReference>
<dbReference type="PANTHER" id="PTHR43108">
    <property type="entry name" value="N-ACETYLGLUCOSAMINE-6-SULFATASE FAMILY MEMBER"/>
    <property type="match status" value="1"/>
</dbReference>
<dbReference type="PROSITE" id="PS51257">
    <property type="entry name" value="PROKAR_LIPOPROTEIN"/>
    <property type="match status" value="1"/>
</dbReference>
<sequence>MRNTLILGGGLASALLLASCAGGEKQPQQKPLNIIHIMTDDHSYQTISAYGHALGKLAPTPNLDRLAAEGMLFRKAFVENSLSTPSRACLMTGLYSHQNGQRQLGAGIDTTKTFFSEILRQHGYQTGVVGKWHMQCEPKGFDFYHVFDDQGEYYNPRFKSPETNGEYVREEGYATTLTTDHAIEFLDQRDPDKPFCLLVHHKAPHRNWMPDTKYANLYEDVEFPMPETFYDDYSTRCDAARTQEMRIDDDMTMVYDLKVDELKTTDAYKNERELGGWNASIDRMTPGQREAWMAAYKPNNEKMLAQGLKGDDLVRWKYQRYIKDYVRCIKSIDDEVGRLIAYLEKEGLMDNTVIVYTSDQGFYMGEHGWFDKRFMYEESFRTPLIIRYPAKIKPGSTCDALVQNIDYAPTYLDLAGIEKPDYMVGTSLVPLFDGTTPADWREYLYYHYYDYPAYHQVRRHDGVRDKRYKLIHFYGEKDQYNEAINCDELYDLEKDPNELNNLYGKAEYKEVSDRLQQRLDQFRRDLKVDEY</sequence>
<dbReference type="PANTHER" id="PTHR43108:SF6">
    <property type="entry name" value="N-SULPHOGLUCOSAMINE SULPHOHYDROLASE"/>
    <property type="match status" value="1"/>
</dbReference>
<feature type="domain" description="N-sulphoglucosamine sulphohydrolase C-terminal" evidence="3">
    <location>
        <begin position="365"/>
        <end position="524"/>
    </location>
</feature>
<dbReference type="GO" id="GO:0016787">
    <property type="term" value="F:hydrolase activity"/>
    <property type="evidence" value="ECO:0007669"/>
    <property type="project" value="UniProtKB-KW"/>
</dbReference>
<reference evidence="4" key="2">
    <citation type="submission" date="2021-04" db="EMBL/GenBank/DDBJ databases">
        <authorList>
            <person name="Gilroy R."/>
        </authorList>
    </citation>
    <scope>NUCLEOTIDE SEQUENCE</scope>
    <source>
        <strain evidence="4">ChiGjej6B6-14162</strain>
    </source>
</reference>
<evidence type="ECO:0000256" key="1">
    <source>
        <dbReference type="ARBA" id="ARBA00008779"/>
    </source>
</evidence>